<proteinExistence type="inferred from homology"/>
<evidence type="ECO:0000256" key="1">
    <source>
        <dbReference type="ARBA" id="ARBA00008710"/>
    </source>
</evidence>
<evidence type="ECO:0000313" key="3">
    <source>
        <dbReference type="EMBL" id="RNL78308.1"/>
    </source>
</evidence>
<dbReference type="GO" id="GO:0070967">
    <property type="term" value="F:coenzyme F420 binding"/>
    <property type="evidence" value="ECO:0007669"/>
    <property type="project" value="TreeGrafter"/>
</dbReference>
<dbReference type="PANTHER" id="PTHR39428">
    <property type="entry name" value="F420H(2)-DEPENDENT QUINONE REDUCTASE RV1261C"/>
    <property type="match status" value="1"/>
</dbReference>
<name>A0A3N0DRP6_9ACTN</name>
<dbReference type="EMBL" id="RJSG01000002">
    <property type="protein sequence ID" value="RNL78308.1"/>
    <property type="molecule type" value="Genomic_DNA"/>
</dbReference>
<dbReference type="RefSeq" id="WP_123232807.1">
    <property type="nucleotide sequence ID" value="NZ_RJSG01000002.1"/>
</dbReference>
<accession>A0A3N0DRP6</accession>
<keyword evidence="4" id="KW-1185">Reference proteome</keyword>
<dbReference type="GO" id="GO:0005886">
    <property type="term" value="C:plasma membrane"/>
    <property type="evidence" value="ECO:0007669"/>
    <property type="project" value="TreeGrafter"/>
</dbReference>
<dbReference type="OrthoDB" id="8225825at2"/>
<dbReference type="SUPFAM" id="SSF50475">
    <property type="entry name" value="FMN-binding split barrel"/>
    <property type="match status" value="1"/>
</dbReference>
<dbReference type="InterPro" id="IPR004378">
    <property type="entry name" value="F420H2_quin_Rdtase"/>
</dbReference>
<sequence length="168" mass="18196">MVEIPDEIWGSRDSAFSKGLQRFAATRLGSWSIRTMMPLDRKLLIRSNGRHTALGPVGAPLLLLETVGRKSGQVRVSPLLFARDGGAAIVVGSNFGQAHHPAWTGNLMASAAGTIVVRGQRIPVTAELLTGDEAEAAYQLMVEVTAAYASYRGRTDRHIRVFRLTPSE</sequence>
<dbReference type="Gene3D" id="2.30.110.10">
    <property type="entry name" value="Electron Transport, Fmn-binding Protein, Chain A"/>
    <property type="match status" value="1"/>
</dbReference>
<evidence type="ECO:0000313" key="4">
    <source>
        <dbReference type="Proteomes" id="UP000277094"/>
    </source>
</evidence>
<dbReference type="PANTHER" id="PTHR39428:SF3">
    <property type="entry name" value="DEAZAFLAVIN-DEPENDENT NITROREDUCTASE"/>
    <property type="match status" value="1"/>
</dbReference>
<gene>
    <name evidence="3" type="ORF">EFL95_04150</name>
</gene>
<dbReference type="GO" id="GO:0016491">
    <property type="term" value="F:oxidoreductase activity"/>
    <property type="evidence" value="ECO:0007669"/>
    <property type="project" value="InterPro"/>
</dbReference>
<dbReference type="AlphaFoldDB" id="A0A3N0DRP6"/>
<dbReference type="Proteomes" id="UP000277094">
    <property type="component" value="Unassembled WGS sequence"/>
</dbReference>
<comment type="similarity">
    <text evidence="1">Belongs to the F420H(2)-dependent quinone reductase family.</text>
</comment>
<comment type="catalytic activity">
    <reaction evidence="2">
        <text>oxidized coenzyme F420-(gamma-L-Glu)(n) + a quinol + H(+) = reduced coenzyme F420-(gamma-L-Glu)(n) + a quinone</text>
        <dbReference type="Rhea" id="RHEA:39663"/>
        <dbReference type="Rhea" id="RHEA-COMP:12939"/>
        <dbReference type="Rhea" id="RHEA-COMP:14378"/>
        <dbReference type="ChEBI" id="CHEBI:15378"/>
        <dbReference type="ChEBI" id="CHEBI:24646"/>
        <dbReference type="ChEBI" id="CHEBI:132124"/>
        <dbReference type="ChEBI" id="CHEBI:133980"/>
        <dbReference type="ChEBI" id="CHEBI:139511"/>
    </reaction>
</comment>
<dbReference type="InterPro" id="IPR012349">
    <property type="entry name" value="Split_barrel_FMN-bd"/>
</dbReference>
<evidence type="ECO:0000256" key="2">
    <source>
        <dbReference type="ARBA" id="ARBA00049106"/>
    </source>
</evidence>
<protein>
    <submittedName>
        <fullName evidence="3">Nitroreductase family deazaflavin-dependent oxidoreductase</fullName>
    </submittedName>
</protein>
<comment type="caution">
    <text evidence="3">The sequence shown here is derived from an EMBL/GenBank/DDBJ whole genome shotgun (WGS) entry which is preliminary data.</text>
</comment>
<reference evidence="3 4" key="1">
    <citation type="submission" date="2018-11" db="EMBL/GenBank/DDBJ databases">
        <authorList>
            <person name="Li F."/>
        </authorList>
    </citation>
    <scope>NUCLEOTIDE SEQUENCE [LARGE SCALE GENOMIC DNA]</scope>
    <source>
        <strain evidence="3 4">KIS18-7</strain>
    </source>
</reference>
<dbReference type="NCBIfam" id="TIGR00026">
    <property type="entry name" value="hi_GC_TIGR00026"/>
    <property type="match status" value="1"/>
</dbReference>
<dbReference type="Pfam" id="PF04075">
    <property type="entry name" value="F420H2_quin_red"/>
    <property type="match status" value="1"/>
</dbReference>
<organism evidence="3 4">
    <name type="scientific">Nocardioides marmorisolisilvae</name>
    <dbReference type="NCBI Taxonomy" id="1542737"/>
    <lineage>
        <taxon>Bacteria</taxon>
        <taxon>Bacillati</taxon>
        <taxon>Actinomycetota</taxon>
        <taxon>Actinomycetes</taxon>
        <taxon>Propionibacteriales</taxon>
        <taxon>Nocardioidaceae</taxon>
        <taxon>Nocardioides</taxon>
    </lineage>
</organism>